<evidence type="ECO:0000256" key="1">
    <source>
        <dbReference type="SAM" id="Phobius"/>
    </source>
</evidence>
<feature type="transmembrane region" description="Helical" evidence="1">
    <location>
        <begin position="538"/>
        <end position="558"/>
    </location>
</feature>
<keyword evidence="1" id="KW-0812">Transmembrane</keyword>
<protein>
    <submittedName>
        <fullName evidence="2">Uncharacterized protein</fullName>
    </submittedName>
</protein>
<evidence type="ECO:0000313" key="2">
    <source>
        <dbReference type="EMBL" id="OSX61835.1"/>
    </source>
</evidence>
<evidence type="ECO:0000313" key="3">
    <source>
        <dbReference type="Proteomes" id="UP000194127"/>
    </source>
</evidence>
<keyword evidence="1" id="KW-1133">Transmembrane helix</keyword>
<name>A0A1X6MZQ5_9APHY</name>
<feature type="transmembrane region" description="Helical" evidence="1">
    <location>
        <begin position="420"/>
        <end position="440"/>
    </location>
</feature>
<keyword evidence="1" id="KW-0472">Membrane</keyword>
<dbReference type="GeneID" id="36330629"/>
<keyword evidence="3" id="KW-1185">Reference proteome</keyword>
<proteinExistence type="predicted"/>
<dbReference type="OrthoDB" id="10282881at2759"/>
<sequence>MHLYRTKCILRYINIMKVSRDENGLTGFSAVARVKLKPEYTASTNVLLGEESRLYSIPNKAQTKSDGASPADVSSEEYVYDASVQAVSMFCFVAGPDLGRYMRPDVLVRQRALALSYEHVVQSIPIGSDVVAGVKFGHEIPGAKICDRQPSSSEDVTSATATAVEKTFPSFSQTDTWRHCTTELEESVHSLQESEEHTRLIEIIKRADLVESELTVPAEKHSCQKSATDLKIDKSRKLFNRPRTIVSFLVVSAGLAKLIQYAPPLTPLGLRLCDDILCERNKRYGTGAQKSLIITMPGSPPTTAPPDASGFQLQVNDALPAIPPSWTSFRATTSRLANALLYSVCGITSEMSQIILQVASTLYTDIFLCCYPVRIHGARYAHIRSAMAIHDTQGLEAAAPNTAQAQWSAFHTRILNELELVGILSGVLLTGIATFSQIAALSGDPIACTLALIALIDALHSLAAAVAFVPHFKDMVPLARGRRWIRDGERLCVSPAALLAAPVAWLLWASICAIAASLVYLWAKALDIEPALMSPARWVVPGVVVTGVTLLNAAHLLYAISAFRRLGAGCLEVEGVTADPLPTAEQTSAGVIAQVLHAG</sequence>
<dbReference type="Proteomes" id="UP000194127">
    <property type="component" value="Unassembled WGS sequence"/>
</dbReference>
<accession>A0A1X6MZQ5</accession>
<feature type="transmembrane region" description="Helical" evidence="1">
    <location>
        <begin position="491"/>
        <end position="523"/>
    </location>
</feature>
<organism evidence="2 3">
    <name type="scientific">Postia placenta MAD-698-R-SB12</name>
    <dbReference type="NCBI Taxonomy" id="670580"/>
    <lineage>
        <taxon>Eukaryota</taxon>
        <taxon>Fungi</taxon>
        <taxon>Dikarya</taxon>
        <taxon>Basidiomycota</taxon>
        <taxon>Agaricomycotina</taxon>
        <taxon>Agaricomycetes</taxon>
        <taxon>Polyporales</taxon>
        <taxon>Adustoporiaceae</taxon>
        <taxon>Rhodonia</taxon>
    </lineage>
</organism>
<reference evidence="2 3" key="1">
    <citation type="submission" date="2017-04" db="EMBL/GenBank/DDBJ databases">
        <title>Genome Sequence of the Model Brown-Rot Fungus Postia placenta SB12.</title>
        <authorList>
            <consortium name="DOE Joint Genome Institute"/>
            <person name="Gaskell J."/>
            <person name="Kersten P."/>
            <person name="Larrondo L.F."/>
            <person name="Canessa P."/>
            <person name="Martinez D."/>
            <person name="Hibbett D."/>
            <person name="Schmoll M."/>
            <person name="Kubicek C.P."/>
            <person name="Martinez A.T."/>
            <person name="Yadav J."/>
            <person name="Master E."/>
            <person name="Magnuson J.K."/>
            <person name="James T."/>
            <person name="Yaver D."/>
            <person name="Berka R."/>
            <person name="Labutti K."/>
            <person name="Lipzen A."/>
            <person name="Aerts A."/>
            <person name="Barry K."/>
            <person name="Henrissat B."/>
            <person name="Blanchette R."/>
            <person name="Grigoriev I."/>
            <person name="Cullen D."/>
        </authorList>
    </citation>
    <scope>NUCLEOTIDE SEQUENCE [LARGE SCALE GENOMIC DNA]</scope>
    <source>
        <strain evidence="2 3">MAD-698-R-SB12</strain>
    </source>
</reference>
<feature type="transmembrane region" description="Helical" evidence="1">
    <location>
        <begin position="446"/>
        <end position="470"/>
    </location>
</feature>
<dbReference type="RefSeq" id="XP_024338629.1">
    <property type="nucleotide sequence ID" value="XM_024485680.1"/>
</dbReference>
<gene>
    <name evidence="2" type="ORF">POSPLADRAFT_1144246</name>
</gene>
<dbReference type="AlphaFoldDB" id="A0A1X6MZQ5"/>
<dbReference type="EMBL" id="KZ110598">
    <property type="protein sequence ID" value="OSX61835.1"/>
    <property type="molecule type" value="Genomic_DNA"/>
</dbReference>